<proteinExistence type="predicted"/>
<dbReference type="EMBL" id="CM046392">
    <property type="protein sequence ID" value="KAI8556377.1"/>
    <property type="molecule type" value="Genomic_DNA"/>
</dbReference>
<reference evidence="1" key="1">
    <citation type="submission" date="2022-02" db="EMBL/GenBank/DDBJ databases">
        <title>Plant Genome Project.</title>
        <authorList>
            <person name="Zhang R.-G."/>
        </authorList>
    </citation>
    <scope>NUCLEOTIDE SEQUENCE</scope>
    <source>
        <strain evidence="1">AT1</strain>
    </source>
</reference>
<accession>A0ACC0NV20</accession>
<dbReference type="Proteomes" id="UP001062846">
    <property type="component" value="Chromosome 5"/>
</dbReference>
<evidence type="ECO:0000313" key="1">
    <source>
        <dbReference type="EMBL" id="KAI8556377.1"/>
    </source>
</evidence>
<keyword evidence="2" id="KW-1185">Reference proteome</keyword>
<sequence length="447" mass="48493">MWQLLLAAAAAGSGFFASRFLNLPYPPESDSKPDPSEDQQNFTTPLKKQSQASSTALVDCDGTVFRFSSPGSRSGSGSKNSRRKKTGKGGNAEGAKSAGSEKKSDGKCGGLNCGRTERKFAVCVKKRRTSRSAPGKCVSCSSKDNSVFSWGLGVGLMYMMSTGKAEIGRLNTAMDETAKVVQELKTELHKRKSSCGLQFSSSTNTSAKLDIIGGRITNPVSESSTEHGDNVHDSGFLLTQEGGSASSVLTDEPQQEVVEMDRLEAELESELQKLPWCSTEASGADGRISDICETDTSVEGVCKPCDQDSSSYHLSGVLPSELDQKLCHLLIQQQESQIVDLESDLHQAQSKLHEKEAELQALKDCVRRLTEFSLANISGKIIFHHLVVFLFRAAYQLIWISALLNRVEYSSFSQNCSGVKDSNYSLCSHSIQKTSFTTDSVAFDKLI</sequence>
<gene>
    <name evidence="1" type="ORF">RHMOL_Rhmol05G0248100</name>
</gene>
<organism evidence="1 2">
    <name type="scientific">Rhododendron molle</name>
    <name type="common">Chinese azalea</name>
    <name type="synonym">Azalea mollis</name>
    <dbReference type="NCBI Taxonomy" id="49168"/>
    <lineage>
        <taxon>Eukaryota</taxon>
        <taxon>Viridiplantae</taxon>
        <taxon>Streptophyta</taxon>
        <taxon>Embryophyta</taxon>
        <taxon>Tracheophyta</taxon>
        <taxon>Spermatophyta</taxon>
        <taxon>Magnoliopsida</taxon>
        <taxon>eudicotyledons</taxon>
        <taxon>Gunneridae</taxon>
        <taxon>Pentapetalae</taxon>
        <taxon>asterids</taxon>
        <taxon>Ericales</taxon>
        <taxon>Ericaceae</taxon>
        <taxon>Ericoideae</taxon>
        <taxon>Rhodoreae</taxon>
        <taxon>Rhododendron</taxon>
    </lineage>
</organism>
<comment type="caution">
    <text evidence="1">The sequence shown here is derived from an EMBL/GenBank/DDBJ whole genome shotgun (WGS) entry which is preliminary data.</text>
</comment>
<evidence type="ECO:0000313" key="2">
    <source>
        <dbReference type="Proteomes" id="UP001062846"/>
    </source>
</evidence>
<name>A0ACC0NV20_RHOML</name>
<protein>
    <submittedName>
        <fullName evidence="1">Uncharacterized protein</fullName>
    </submittedName>
</protein>